<comment type="caution">
    <text evidence="1">The sequence shown here is derived from an EMBL/GenBank/DDBJ whole genome shotgun (WGS) entry which is preliminary data.</text>
</comment>
<dbReference type="Proteomes" id="UP001549204">
    <property type="component" value="Unassembled WGS sequence"/>
</dbReference>
<protein>
    <submittedName>
        <fullName evidence="1">Uncharacterized protein</fullName>
    </submittedName>
</protein>
<name>A0ABV2GMS7_9HYPH</name>
<proteinExistence type="predicted"/>
<keyword evidence="2" id="KW-1185">Reference proteome</keyword>
<dbReference type="EMBL" id="JBEPMC010000004">
    <property type="protein sequence ID" value="MET3579600.1"/>
    <property type="molecule type" value="Genomic_DNA"/>
</dbReference>
<evidence type="ECO:0000313" key="2">
    <source>
        <dbReference type="Proteomes" id="UP001549204"/>
    </source>
</evidence>
<evidence type="ECO:0000313" key="1">
    <source>
        <dbReference type="EMBL" id="MET3579600.1"/>
    </source>
</evidence>
<gene>
    <name evidence="1" type="ORF">ABID19_002631</name>
</gene>
<accession>A0ABV2GMS7</accession>
<sequence>MSRQPRTLCFSLPSLAANYSQLVTTIRVLRKPACRTIE</sequence>
<reference evidence="1 2" key="1">
    <citation type="submission" date="2024-06" db="EMBL/GenBank/DDBJ databases">
        <title>Genomic Encyclopedia of Type Strains, Phase IV (KMG-IV): sequencing the most valuable type-strain genomes for metagenomic binning, comparative biology and taxonomic classification.</title>
        <authorList>
            <person name="Goeker M."/>
        </authorList>
    </citation>
    <scope>NUCLEOTIDE SEQUENCE [LARGE SCALE GENOMIC DNA]</scope>
    <source>
        <strain evidence="1 2">DSM 100022</strain>
    </source>
</reference>
<organism evidence="1 2">
    <name type="scientific">Mesorhizobium robiniae</name>
    <dbReference type="NCBI Taxonomy" id="559315"/>
    <lineage>
        <taxon>Bacteria</taxon>
        <taxon>Pseudomonadati</taxon>
        <taxon>Pseudomonadota</taxon>
        <taxon>Alphaproteobacteria</taxon>
        <taxon>Hyphomicrobiales</taxon>
        <taxon>Phyllobacteriaceae</taxon>
        <taxon>Mesorhizobium</taxon>
    </lineage>
</organism>